<keyword evidence="9" id="KW-0175">Coiled coil</keyword>
<dbReference type="InterPro" id="IPR003594">
    <property type="entry name" value="HATPase_dom"/>
</dbReference>
<evidence type="ECO:0000256" key="4">
    <source>
        <dbReference type="ARBA" id="ARBA00022679"/>
    </source>
</evidence>
<dbReference type="Pfam" id="PF00512">
    <property type="entry name" value="HisKA"/>
    <property type="match status" value="1"/>
</dbReference>
<evidence type="ECO:0000256" key="6">
    <source>
        <dbReference type="ARBA" id="ARBA00022777"/>
    </source>
</evidence>
<keyword evidence="8" id="KW-0902">Two-component regulatory system</keyword>
<dbReference type="InterPro" id="IPR003661">
    <property type="entry name" value="HisK_dim/P_dom"/>
</dbReference>
<keyword evidence="6" id="KW-0418">Kinase</keyword>
<evidence type="ECO:0000256" key="9">
    <source>
        <dbReference type="SAM" id="Coils"/>
    </source>
</evidence>
<dbReference type="InterPro" id="IPR036097">
    <property type="entry name" value="HisK_dim/P_sf"/>
</dbReference>
<evidence type="ECO:0000313" key="13">
    <source>
        <dbReference type="Proteomes" id="UP000230859"/>
    </source>
</evidence>
<feature type="transmembrane region" description="Helical" evidence="10">
    <location>
        <begin position="247"/>
        <end position="268"/>
    </location>
</feature>
<feature type="domain" description="Histidine kinase" evidence="11">
    <location>
        <begin position="519"/>
        <end position="731"/>
    </location>
</feature>
<dbReference type="PROSITE" id="PS50109">
    <property type="entry name" value="HIS_KIN"/>
    <property type="match status" value="1"/>
</dbReference>
<keyword evidence="10" id="KW-0812">Transmembrane</keyword>
<dbReference type="SUPFAM" id="SSF55781">
    <property type="entry name" value="GAF domain-like"/>
    <property type="match status" value="1"/>
</dbReference>
<keyword evidence="10" id="KW-1133">Transmembrane helix</keyword>
<feature type="transmembrane region" description="Helical" evidence="10">
    <location>
        <begin position="20"/>
        <end position="39"/>
    </location>
</feature>
<dbReference type="EMBL" id="PCVY01000009">
    <property type="protein sequence ID" value="PIQ87418.1"/>
    <property type="molecule type" value="Genomic_DNA"/>
</dbReference>
<evidence type="ECO:0000256" key="3">
    <source>
        <dbReference type="ARBA" id="ARBA00022553"/>
    </source>
</evidence>
<reference evidence="12 13" key="1">
    <citation type="submission" date="2017-09" db="EMBL/GenBank/DDBJ databases">
        <title>Depth-based differentiation of microbial function through sediment-hosted aquifers and enrichment of novel symbionts in the deep terrestrial subsurface.</title>
        <authorList>
            <person name="Probst A.J."/>
            <person name="Ladd B."/>
            <person name="Jarett J.K."/>
            <person name="Geller-Mcgrath D.E."/>
            <person name="Sieber C.M."/>
            <person name="Emerson J.B."/>
            <person name="Anantharaman K."/>
            <person name="Thomas B.C."/>
            <person name="Malmstrom R."/>
            <person name="Stieglmeier M."/>
            <person name="Klingl A."/>
            <person name="Woyke T."/>
            <person name="Ryan C.M."/>
            <person name="Banfield J.F."/>
        </authorList>
    </citation>
    <scope>NUCLEOTIDE SEQUENCE [LARGE SCALE GENOMIC DNA]</scope>
    <source>
        <strain evidence="12">CG11_big_fil_rev_8_21_14_0_20_45_26</strain>
    </source>
</reference>
<evidence type="ECO:0000256" key="5">
    <source>
        <dbReference type="ARBA" id="ARBA00022741"/>
    </source>
</evidence>
<evidence type="ECO:0000256" key="2">
    <source>
        <dbReference type="ARBA" id="ARBA00012438"/>
    </source>
</evidence>
<feature type="transmembrane region" description="Helical" evidence="10">
    <location>
        <begin position="149"/>
        <end position="175"/>
    </location>
</feature>
<dbReference type="SUPFAM" id="SSF47384">
    <property type="entry name" value="Homodimeric domain of signal transducing histidine kinase"/>
    <property type="match status" value="1"/>
</dbReference>
<dbReference type="CDD" id="cd00082">
    <property type="entry name" value="HisKA"/>
    <property type="match status" value="1"/>
</dbReference>
<dbReference type="GO" id="GO:0000155">
    <property type="term" value="F:phosphorelay sensor kinase activity"/>
    <property type="evidence" value="ECO:0007669"/>
    <property type="project" value="InterPro"/>
</dbReference>
<feature type="transmembrane region" description="Helical" evidence="10">
    <location>
        <begin position="213"/>
        <end position="235"/>
    </location>
</feature>
<feature type="coiled-coil region" evidence="9">
    <location>
        <begin position="540"/>
        <end position="574"/>
    </location>
</feature>
<feature type="transmembrane region" description="Helical" evidence="10">
    <location>
        <begin position="274"/>
        <end position="292"/>
    </location>
</feature>
<keyword evidence="3" id="KW-0597">Phosphoprotein</keyword>
<dbReference type="Pfam" id="PF02518">
    <property type="entry name" value="HATPase_c"/>
    <property type="match status" value="1"/>
</dbReference>
<keyword evidence="7" id="KW-0067">ATP-binding</keyword>
<comment type="catalytic activity">
    <reaction evidence="1">
        <text>ATP + protein L-histidine = ADP + protein N-phospho-L-histidine.</text>
        <dbReference type="EC" id="2.7.13.3"/>
    </reaction>
</comment>
<evidence type="ECO:0000313" key="12">
    <source>
        <dbReference type="EMBL" id="PIQ87418.1"/>
    </source>
</evidence>
<evidence type="ECO:0000256" key="1">
    <source>
        <dbReference type="ARBA" id="ARBA00000085"/>
    </source>
</evidence>
<evidence type="ECO:0000256" key="7">
    <source>
        <dbReference type="ARBA" id="ARBA00022840"/>
    </source>
</evidence>
<keyword evidence="5" id="KW-0547">Nucleotide-binding</keyword>
<sequence length="733" mass="83327">MNQPIADLLFNPAIYQFNWFSVPLLIVAIILTLIGFFVLKQHPQARTNQTFFYLCLGLTMWLVGYAWMYSIIDAASALWLYRHFTFLGVVLIAINVYAFSVMWLELWEQQKWLVIAGYLFSFSCYFLAWNSPLVVPFVEKYFWGYYSRYGPVGVLFFASFVFYFFAAFGNFIYRLRYPIPTVQKRQIYPVIAAFCFAITGCVDFIPKIVHAEIFPFGFLSAFFWIMGMAYAIVTYKVMDIETVIHKTLLWVTTSALYVVPIGIIAYFAKDWLVGLSPTVFALTAFVFFLAFIPHVQIVQPKIDQLFQRRKYDLNRIVAQFSQELVHLKSLEDLSEHILATVKRTLYPDALNLLLWDTVKGKSLVFKPGKRALEISTHAFNDLFLFLGSYNAVILKEFIHIDPRLIPQADSFERLFDEFEAIVCAPLVMEDQLIGVLMLGEKENLKEYSGTEIGFLSDLRGSAAIAISNSLRLIAMQANLRKWNEELEKQVKERTRELKDAQSQLIQAEKLATIGTLAGGVAHEINNPLAAIMTNAQMLLMEELSGDAKESIELIEEATKRCREIVQKLMKYSRKAPEEKTHEALDINEVIRQTIEFLKYQLQQENLKVATKLEAKSRIQGSHNELSQVFTNLLMNAKDALSGNQNGSMIEVLTKETGGEVIAEVKDNGCGIPEEKLIKIFDPFFTTKDVGKGTGLGLSIVQKIMIDHGGRIDVRSKAGEGTSFVLIFPKAGAR</sequence>
<feature type="coiled-coil region" evidence="9">
    <location>
        <begin position="472"/>
        <end position="510"/>
    </location>
</feature>
<dbReference type="PRINTS" id="PR00344">
    <property type="entry name" value="BCTRLSENSOR"/>
</dbReference>
<evidence type="ECO:0000256" key="8">
    <source>
        <dbReference type="ARBA" id="ARBA00023012"/>
    </source>
</evidence>
<evidence type="ECO:0000259" key="11">
    <source>
        <dbReference type="PROSITE" id="PS50109"/>
    </source>
</evidence>
<dbReference type="Gene3D" id="3.30.565.10">
    <property type="entry name" value="Histidine kinase-like ATPase, C-terminal domain"/>
    <property type="match status" value="1"/>
</dbReference>
<proteinExistence type="predicted"/>
<gene>
    <name evidence="12" type="ORF">COV74_00810</name>
</gene>
<feature type="transmembrane region" description="Helical" evidence="10">
    <location>
        <begin position="111"/>
        <end position="129"/>
    </location>
</feature>
<organism evidence="12 13">
    <name type="scientific">Candidatus Abzuiibacterium crystallinum</name>
    <dbReference type="NCBI Taxonomy" id="1974748"/>
    <lineage>
        <taxon>Bacteria</taxon>
        <taxon>Pseudomonadati</taxon>
        <taxon>Candidatus Omnitrophota</taxon>
        <taxon>Candidatus Abzuiibacterium</taxon>
    </lineage>
</organism>
<dbReference type="InterPro" id="IPR004358">
    <property type="entry name" value="Sig_transdc_His_kin-like_C"/>
</dbReference>
<dbReference type="SUPFAM" id="SSF55874">
    <property type="entry name" value="ATPase domain of HSP90 chaperone/DNA topoisomerase II/histidine kinase"/>
    <property type="match status" value="1"/>
</dbReference>
<accession>A0A2H0LSN4</accession>
<dbReference type="AlphaFoldDB" id="A0A2H0LSN4"/>
<dbReference type="PANTHER" id="PTHR43065">
    <property type="entry name" value="SENSOR HISTIDINE KINASE"/>
    <property type="match status" value="1"/>
</dbReference>
<dbReference type="GO" id="GO:0005524">
    <property type="term" value="F:ATP binding"/>
    <property type="evidence" value="ECO:0007669"/>
    <property type="project" value="UniProtKB-KW"/>
</dbReference>
<dbReference type="Gene3D" id="3.30.450.40">
    <property type="match status" value="1"/>
</dbReference>
<dbReference type="SMART" id="SM00387">
    <property type="entry name" value="HATPase_c"/>
    <property type="match status" value="1"/>
</dbReference>
<dbReference type="InterPro" id="IPR036890">
    <property type="entry name" value="HATPase_C_sf"/>
</dbReference>
<feature type="transmembrane region" description="Helical" evidence="10">
    <location>
        <begin position="51"/>
        <end position="72"/>
    </location>
</feature>
<keyword evidence="10" id="KW-0472">Membrane</keyword>
<dbReference type="InterPro" id="IPR029016">
    <property type="entry name" value="GAF-like_dom_sf"/>
</dbReference>
<dbReference type="Proteomes" id="UP000230859">
    <property type="component" value="Unassembled WGS sequence"/>
</dbReference>
<feature type="transmembrane region" description="Helical" evidence="10">
    <location>
        <begin position="84"/>
        <end position="104"/>
    </location>
</feature>
<comment type="caution">
    <text evidence="12">The sequence shown here is derived from an EMBL/GenBank/DDBJ whole genome shotgun (WGS) entry which is preliminary data.</text>
</comment>
<name>A0A2H0LSN4_9BACT</name>
<dbReference type="SMART" id="SM00388">
    <property type="entry name" value="HisKA"/>
    <property type="match status" value="1"/>
</dbReference>
<keyword evidence="4" id="KW-0808">Transferase</keyword>
<feature type="transmembrane region" description="Helical" evidence="10">
    <location>
        <begin position="187"/>
        <end position="207"/>
    </location>
</feature>
<dbReference type="EC" id="2.7.13.3" evidence="2"/>
<dbReference type="Gene3D" id="1.10.287.130">
    <property type="match status" value="1"/>
</dbReference>
<protein>
    <recommendedName>
        <fullName evidence="2">histidine kinase</fullName>
        <ecNumber evidence="2">2.7.13.3</ecNumber>
    </recommendedName>
</protein>
<evidence type="ECO:0000256" key="10">
    <source>
        <dbReference type="SAM" id="Phobius"/>
    </source>
</evidence>
<dbReference type="PANTHER" id="PTHR43065:SF46">
    <property type="entry name" value="C4-DICARBOXYLATE TRANSPORT SENSOR PROTEIN DCTB"/>
    <property type="match status" value="1"/>
</dbReference>
<dbReference type="InterPro" id="IPR005467">
    <property type="entry name" value="His_kinase_dom"/>
</dbReference>